<keyword evidence="10" id="KW-1185">Reference proteome</keyword>
<accession>A0A445CXD8</accession>
<dbReference type="InterPro" id="IPR001005">
    <property type="entry name" value="SANT/Myb"/>
</dbReference>
<dbReference type="PANTHER" id="PTHR48000:SF46">
    <property type="entry name" value="TRANSCRIPTION FACTOR MYB36"/>
    <property type="match status" value="1"/>
</dbReference>
<protein>
    <submittedName>
        <fullName evidence="9">Uncharacterized protein</fullName>
    </submittedName>
</protein>
<reference evidence="9 10" key="1">
    <citation type="submission" date="2019-01" db="EMBL/GenBank/DDBJ databases">
        <title>Sequencing of cultivated peanut Arachis hypogaea provides insights into genome evolution and oil improvement.</title>
        <authorList>
            <person name="Chen X."/>
        </authorList>
    </citation>
    <scope>NUCLEOTIDE SEQUENCE [LARGE SCALE GENOMIC DNA]</scope>
    <source>
        <strain evidence="10">cv. Fuhuasheng</strain>
        <tissue evidence="9">Leaves</tissue>
    </source>
</reference>
<dbReference type="Gene3D" id="1.10.10.60">
    <property type="entry name" value="Homeodomain-like"/>
    <property type="match status" value="1"/>
</dbReference>
<dbReference type="GO" id="GO:0005634">
    <property type="term" value="C:nucleus"/>
    <property type="evidence" value="ECO:0007669"/>
    <property type="project" value="UniProtKB-SubCell"/>
</dbReference>
<dbReference type="GO" id="GO:0003677">
    <property type="term" value="F:DNA binding"/>
    <property type="evidence" value="ECO:0007669"/>
    <property type="project" value="UniProtKB-KW"/>
</dbReference>
<dbReference type="Pfam" id="PF00249">
    <property type="entry name" value="Myb_DNA-binding"/>
    <property type="match status" value="1"/>
</dbReference>
<evidence type="ECO:0000313" key="10">
    <source>
        <dbReference type="Proteomes" id="UP000289738"/>
    </source>
</evidence>
<keyword evidence="3" id="KW-0805">Transcription regulation</keyword>
<dbReference type="SMART" id="SM00717">
    <property type="entry name" value="SANT"/>
    <property type="match status" value="1"/>
</dbReference>
<sequence>MAAKPPPLMAASFPWDRAAVATSLEFSSGGDIDGGTRGCWLVSQWVAGEEGARKKREVMTEGEEVLAAPVTTTPAPVKACLGGEGVAHSVGGRFWKEFEGEALCFRILGLTIFDLGPNSNAEQNFASSVHYSVAAMGRAPCCDKANVKRGPWSPDEDATLKNYLHTHGTGGNWIALPRKAGLRRCGKSCRLRWLNYLRPDIKHGGFTEQEDQIICTLYTQMGSRQVYL</sequence>
<dbReference type="SUPFAM" id="SSF46689">
    <property type="entry name" value="Homeodomain-like"/>
    <property type="match status" value="1"/>
</dbReference>
<comment type="subcellular location">
    <subcellularLocation>
        <location evidence="1">Nucleus</location>
    </subcellularLocation>
</comment>
<gene>
    <name evidence="9" type="ORF">Ahy_A06g030776</name>
</gene>
<evidence type="ECO:0000259" key="8">
    <source>
        <dbReference type="PROSITE" id="PS51294"/>
    </source>
</evidence>
<dbReference type="CDD" id="cd00167">
    <property type="entry name" value="SANT"/>
    <property type="match status" value="1"/>
</dbReference>
<keyword evidence="2" id="KW-0677">Repeat</keyword>
<dbReference type="PROSITE" id="PS51294">
    <property type="entry name" value="HTH_MYB"/>
    <property type="match status" value="1"/>
</dbReference>
<dbReference type="STRING" id="3818.A0A445CXD8"/>
<evidence type="ECO:0000256" key="4">
    <source>
        <dbReference type="ARBA" id="ARBA00023125"/>
    </source>
</evidence>
<dbReference type="Proteomes" id="UP000289738">
    <property type="component" value="Chromosome A06"/>
</dbReference>
<feature type="domain" description="HTH myb-type" evidence="8">
    <location>
        <begin position="144"/>
        <end position="201"/>
    </location>
</feature>
<evidence type="ECO:0000256" key="6">
    <source>
        <dbReference type="ARBA" id="ARBA00023242"/>
    </source>
</evidence>
<evidence type="ECO:0000259" key="7">
    <source>
        <dbReference type="PROSITE" id="PS50090"/>
    </source>
</evidence>
<organism evidence="9 10">
    <name type="scientific">Arachis hypogaea</name>
    <name type="common">Peanut</name>
    <dbReference type="NCBI Taxonomy" id="3818"/>
    <lineage>
        <taxon>Eukaryota</taxon>
        <taxon>Viridiplantae</taxon>
        <taxon>Streptophyta</taxon>
        <taxon>Embryophyta</taxon>
        <taxon>Tracheophyta</taxon>
        <taxon>Spermatophyta</taxon>
        <taxon>Magnoliopsida</taxon>
        <taxon>eudicotyledons</taxon>
        <taxon>Gunneridae</taxon>
        <taxon>Pentapetalae</taxon>
        <taxon>rosids</taxon>
        <taxon>fabids</taxon>
        <taxon>Fabales</taxon>
        <taxon>Fabaceae</taxon>
        <taxon>Papilionoideae</taxon>
        <taxon>50 kb inversion clade</taxon>
        <taxon>dalbergioids sensu lato</taxon>
        <taxon>Dalbergieae</taxon>
        <taxon>Pterocarpus clade</taxon>
        <taxon>Arachis</taxon>
    </lineage>
</organism>
<keyword evidence="6" id="KW-0539">Nucleus</keyword>
<dbReference type="InterPro" id="IPR017930">
    <property type="entry name" value="Myb_dom"/>
</dbReference>
<evidence type="ECO:0000256" key="2">
    <source>
        <dbReference type="ARBA" id="ARBA00022737"/>
    </source>
</evidence>
<keyword evidence="4" id="KW-0238">DNA-binding</keyword>
<evidence type="ECO:0000313" key="9">
    <source>
        <dbReference type="EMBL" id="RYR55592.1"/>
    </source>
</evidence>
<evidence type="ECO:0000256" key="3">
    <source>
        <dbReference type="ARBA" id="ARBA00023015"/>
    </source>
</evidence>
<keyword evidence="5" id="KW-0804">Transcription</keyword>
<dbReference type="AlphaFoldDB" id="A0A445CXD8"/>
<comment type="caution">
    <text evidence="9">The sequence shown here is derived from an EMBL/GenBank/DDBJ whole genome shotgun (WGS) entry which is preliminary data.</text>
</comment>
<dbReference type="EMBL" id="SDMP01000006">
    <property type="protein sequence ID" value="RYR55592.1"/>
    <property type="molecule type" value="Genomic_DNA"/>
</dbReference>
<dbReference type="PROSITE" id="PS50090">
    <property type="entry name" value="MYB_LIKE"/>
    <property type="match status" value="1"/>
</dbReference>
<dbReference type="InterPro" id="IPR009057">
    <property type="entry name" value="Homeodomain-like_sf"/>
</dbReference>
<proteinExistence type="predicted"/>
<dbReference type="FunFam" id="1.10.10.60:FF:000015">
    <property type="entry name" value="Transcription factor RAX3"/>
    <property type="match status" value="1"/>
</dbReference>
<feature type="domain" description="Myb-like" evidence="7">
    <location>
        <begin position="144"/>
        <end position="197"/>
    </location>
</feature>
<evidence type="ECO:0000256" key="1">
    <source>
        <dbReference type="ARBA" id="ARBA00004123"/>
    </source>
</evidence>
<dbReference type="PANTHER" id="PTHR48000">
    <property type="entry name" value="OS09G0431300 PROTEIN"/>
    <property type="match status" value="1"/>
</dbReference>
<name>A0A445CXD8_ARAHY</name>
<evidence type="ECO:0000256" key="5">
    <source>
        <dbReference type="ARBA" id="ARBA00023163"/>
    </source>
</evidence>